<dbReference type="InterPro" id="IPR001789">
    <property type="entry name" value="Sig_transdc_resp-reg_receiver"/>
</dbReference>
<evidence type="ECO:0000313" key="6">
    <source>
        <dbReference type="Proteomes" id="UP001553161"/>
    </source>
</evidence>
<dbReference type="Pfam" id="PF00072">
    <property type="entry name" value="Response_reg"/>
    <property type="match status" value="1"/>
</dbReference>
<gene>
    <name evidence="5" type="ORF">AB0T83_17190</name>
</gene>
<evidence type="ECO:0000256" key="1">
    <source>
        <dbReference type="ARBA" id="ARBA00022553"/>
    </source>
</evidence>
<organism evidence="5 6">
    <name type="scientific">Meridianimarinicoccus marinus</name>
    <dbReference type="NCBI Taxonomy" id="3231483"/>
    <lineage>
        <taxon>Bacteria</taxon>
        <taxon>Pseudomonadati</taxon>
        <taxon>Pseudomonadota</taxon>
        <taxon>Alphaproteobacteria</taxon>
        <taxon>Rhodobacterales</taxon>
        <taxon>Paracoccaceae</taxon>
        <taxon>Meridianimarinicoccus</taxon>
    </lineage>
</organism>
<dbReference type="Gene3D" id="3.40.50.2300">
    <property type="match status" value="1"/>
</dbReference>
<proteinExistence type="predicted"/>
<dbReference type="Proteomes" id="UP001553161">
    <property type="component" value="Unassembled WGS sequence"/>
</dbReference>
<accession>A0ABV3LAB9</accession>
<dbReference type="InterPro" id="IPR050595">
    <property type="entry name" value="Bact_response_regulator"/>
</dbReference>
<dbReference type="RefSeq" id="WP_366194468.1">
    <property type="nucleotide sequence ID" value="NZ_JBFBVU010000030.1"/>
</dbReference>
<dbReference type="SUPFAM" id="SSF52172">
    <property type="entry name" value="CheY-like"/>
    <property type="match status" value="1"/>
</dbReference>
<dbReference type="InterPro" id="IPR011006">
    <property type="entry name" value="CheY-like_superfamily"/>
</dbReference>
<dbReference type="PANTHER" id="PTHR44591">
    <property type="entry name" value="STRESS RESPONSE REGULATOR PROTEIN 1"/>
    <property type="match status" value="1"/>
</dbReference>
<evidence type="ECO:0000256" key="3">
    <source>
        <dbReference type="PROSITE-ProRule" id="PRU00169"/>
    </source>
</evidence>
<keyword evidence="2" id="KW-0902">Two-component regulatory system</keyword>
<reference evidence="5 6" key="1">
    <citation type="submission" date="2024-07" db="EMBL/GenBank/DDBJ databases">
        <authorList>
            <person name="Kang M."/>
        </authorList>
    </citation>
    <scope>NUCLEOTIDE SEQUENCE [LARGE SCALE GENOMIC DNA]</scope>
    <source>
        <strain evidence="5 6">DFM31</strain>
    </source>
</reference>
<feature type="domain" description="Response regulatory" evidence="4">
    <location>
        <begin position="4"/>
        <end position="120"/>
    </location>
</feature>
<dbReference type="PANTHER" id="PTHR44591:SF14">
    <property type="entry name" value="PROTEIN PILG"/>
    <property type="match status" value="1"/>
</dbReference>
<evidence type="ECO:0000313" key="5">
    <source>
        <dbReference type="EMBL" id="MEV8468514.1"/>
    </source>
</evidence>
<evidence type="ECO:0000256" key="2">
    <source>
        <dbReference type="ARBA" id="ARBA00023012"/>
    </source>
</evidence>
<dbReference type="EMBL" id="JBFBVU010000030">
    <property type="protein sequence ID" value="MEV8468514.1"/>
    <property type="molecule type" value="Genomic_DNA"/>
</dbReference>
<dbReference type="SMART" id="SM00448">
    <property type="entry name" value="REC"/>
    <property type="match status" value="1"/>
</dbReference>
<sequence length="123" mass="13591">MSHHVLLIEDEPNIMEAIRFFLSRDGWKVSCHSDGATAVSEVNRITPDVVVLDVMLPNRSGFDVLKELRAAPGTRDLPVLMLTAKGQSKDRERAEQLGSSGFMTKPFSNAEVLEKLRSMVGHG</sequence>
<name>A0ABV3LAB9_9RHOB</name>
<keyword evidence="1 3" id="KW-0597">Phosphoprotein</keyword>
<feature type="modified residue" description="4-aspartylphosphate" evidence="3">
    <location>
        <position position="53"/>
    </location>
</feature>
<comment type="caution">
    <text evidence="5">The sequence shown here is derived from an EMBL/GenBank/DDBJ whole genome shotgun (WGS) entry which is preliminary data.</text>
</comment>
<keyword evidence="6" id="KW-1185">Reference proteome</keyword>
<dbReference type="PROSITE" id="PS50110">
    <property type="entry name" value="RESPONSE_REGULATORY"/>
    <property type="match status" value="1"/>
</dbReference>
<protein>
    <submittedName>
        <fullName evidence="5">Response regulator</fullName>
    </submittedName>
</protein>
<evidence type="ECO:0000259" key="4">
    <source>
        <dbReference type="PROSITE" id="PS50110"/>
    </source>
</evidence>